<dbReference type="PANTHER" id="PTHR23003:SF62">
    <property type="entry name" value="SERINE_ARGININE (SR)-TYPE SHUTTLING MRNA BINDING PROTEIN NPL3"/>
    <property type="match status" value="1"/>
</dbReference>
<evidence type="ECO:0000259" key="9">
    <source>
        <dbReference type="PROSITE" id="PS50102"/>
    </source>
</evidence>
<feature type="compositionally biased region" description="Basic and acidic residues" evidence="8">
    <location>
        <begin position="166"/>
        <end position="210"/>
    </location>
</feature>
<dbReference type="Pfam" id="PF00098">
    <property type="entry name" value="zf-CCHC"/>
    <property type="match status" value="1"/>
</dbReference>
<name>A0A8H7EPY3_9FUNG</name>
<dbReference type="OrthoDB" id="5970at2759"/>
<evidence type="ECO:0000313" key="12">
    <source>
        <dbReference type="Proteomes" id="UP000605846"/>
    </source>
</evidence>
<dbReference type="PROSITE" id="PS50158">
    <property type="entry name" value="ZF_CCHC"/>
    <property type="match status" value="1"/>
</dbReference>
<feature type="domain" description="CCHC-type" evidence="10">
    <location>
        <begin position="89"/>
        <end position="104"/>
    </location>
</feature>
<accession>A0A8H7EPY3</accession>
<comment type="subcellular location">
    <subcellularLocation>
        <location evidence="1">Nucleus</location>
    </subcellularLocation>
</comment>
<feature type="compositionally biased region" description="Basic and acidic residues" evidence="8">
    <location>
        <begin position="243"/>
        <end position="275"/>
    </location>
</feature>
<protein>
    <submittedName>
        <fullName evidence="11">Uncharacterized protein</fullName>
    </submittedName>
</protein>
<dbReference type="Gene3D" id="4.10.60.10">
    <property type="entry name" value="Zinc finger, CCHC-type"/>
    <property type="match status" value="1"/>
</dbReference>
<dbReference type="InterPro" id="IPR001878">
    <property type="entry name" value="Znf_CCHC"/>
</dbReference>
<dbReference type="SMART" id="SM00343">
    <property type="entry name" value="ZnF_C2HC"/>
    <property type="match status" value="1"/>
</dbReference>
<keyword evidence="5" id="KW-0539">Nucleus</keyword>
<dbReference type="InterPro" id="IPR050374">
    <property type="entry name" value="RRT5_SRSF_SR"/>
</dbReference>
<dbReference type="Gene3D" id="3.30.70.330">
    <property type="match status" value="1"/>
</dbReference>
<dbReference type="InterPro" id="IPR036875">
    <property type="entry name" value="Znf_CCHC_sf"/>
</dbReference>
<evidence type="ECO:0000256" key="6">
    <source>
        <dbReference type="PROSITE-ProRule" id="PRU00047"/>
    </source>
</evidence>
<keyword evidence="12" id="KW-1185">Reference proteome</keyword>
<dbReference type="PROSITE" id="PS50102">
    <property type="entry name" value="RRM"/>
    <property type="match status" value="1"/>
</dbReference>
<gene>
    <name evidence="11" type="ORF">EC973_000534</name>
</gene>
<evidence type="ECO:0000256" key="4">
    <source>
        <dbReference type="ARBA" id="ARBA00022884"/>
    </source>
</evidence>
<keyword evidence="6" id="KW-0479">Metal-binding</keyword>
<dbReference type="InterPro" id="IPR000504">
    <property type="entry name" value="RRM_dom"/>
</dbReference>
<feature type="domain" description="RRM" evidence="9">
    <location>
        <begin position="3"/>
        <end position="73"/>
    </location>
</feature>
<feature type="compositionally biased region" description="Pro residues" evidence="8">
    <location>
        <begin position="145"/>
        <end position="158"/>
    </location>
</feature>
<evidence type="ECO:0000256" key="3">
    <source>
        <dbReference type="ARBA" id="ARBA00022737"/>
    </source>
</evidence>
<organism evidence="11 12">
    <name type="scientific">Apophysomyces ossiformis</name>
    <dbReference type="NCBI Taxonomy" id="679940"/>
    <lineage>
        <taxon>Eukaryota</taxon>
        <taxon>Fungi</taxon>
        <taxon>Fungi incertae sedis</taxon>
        <taxon>Mucoromycota</taxon>
        <taxon>Mucoromycotina</taxon>
        <taxon>Mucoromycetes</taxon>
        <taxon>Mucorales</taxon>
        <taxon>Mucorineae</taxon>
        <taxon>Mucoraceae</taxon>
        <taxon>Apophysomyces</taxon>
    </lineage>
</organism>
<proteinExistence type="predicted"/>
<feature type="compositionally biased region" description="Basic and acidic residues" evidence="8">
    <location>
        <begin position="120"/>
        <end position="137"/>
    </location>
</feature>
<dbReference type="GO" id="GO:0005737">
    <property type="term" value="C:cytoplasm"/>
    <property type="evidence" value="ECO:0007669"/>
    <property type="project" value="TreeGrafter"/>
</dbReference>
<dbReference type="Proteomes" id="UP000605846">
    <property type="component" value="Unassembled WGS sequence"/>
</dbReference>
<dbReference type="InterPro" id="IPR012677">
    <property type="entry name" value="Nucleotide-bd_a/b_plait_sf"/>
</dbReference>
<keyword evidence="4 7" id="KW-0694">RNA-binding</keyword>
<dbReference type="CDD" id="cd00590">
    <property type="entry name" value="RRM_SF"/>
    <property type="match status" value="1"/>
</dbReference>
<dbReference type="SMART" id="SM00360">
    <property type="entry name" value="RRM"/>
    <property type="match status" value="1"/>
</dbReference>
<dbReference type="GO" id="GO:0003729">
    <property type="term" value="F:mRNA binding"/>
    <property type="evidence" value="ECO:0007669"/>
    <property type="project" value="TreeGrafter"/>
</dbReference>
<evidence type="ECO:0000256" key="8">
    <source>
        <dbReference type="SAM" id="MobiDB-lite"/>
    </source>
</evidence>
<keyword evidence="6" id="KW-0863">Zinc-finger</keyword>
<feature type="compositionally biased region" description="Low complexity" evidence="8">
    <location>
        <begin position="307"/>
        <end position="316"/>
    </location>
</feature>
<dbReference type="GO" id="GO:0005634">
    <property type="term" value="C:nucleus"/>
    <property type="evidence" value="ECO:0007669"/>
    <property type="project" value="UniProtKB-SubCell"/>
</dbReference>
<dbReference type="GO" id="GO:0008270">
    <property type="term" value="F:zinc ion binding"/>
    <property type="evidence" value="ECO:0007669"/>
    <property type="project" value="UniProtKB-KW"/>
</dbReference>
<evidence type="ECO:0000313" key="11">
    <source>
        <dbReference type="EMBL" id="KAF7724953.1"/>
    </source>
</evidence>
<dbReference type="Pfam" id="PF00076">
    <property type="entry name" value="RRM_1"/>
    <property type="match status" value="1"/>
</dbReference>
<dbReference type="EMBL" id="JABAYA010000107">
    <property type="protein sequence ID" value="KAF7724953.1"/>
    <property type="molecule type" value="Genomic_DNA"/>
</dbReference>
<dbReference type="AlphaFoldDB" id="A0A8H7EPY3"/>
<comment type="caution">
    <text evidence="11">The sequence shown here is derived from an EMBL/GenBank/DDBJ whole genome shotgun (WGS) entry which is preliminary data.</text>
</comment>
<reference evidence="11" key="1">
    <citation type="submission" date="2020-01" db="EMBL/GenBank/DDBJ databases">
        <title>Genome Sequencing of Three Apophysomyces-Like Fungal Strains Confirms a Novel Fungal Genus in the Mucoromycota with divergent Burkholderia-like Endosymbiotic Bacteria.</title>
        <authorList>
            <person name="Stajich J.E."/>
            <person name="Macias A.M."/>
            <person name="Carter-House D."/>
            <person name="Lovett B."/>
            <person name="Kasson L.R."/>
            <person name="Berry K."/>
            <person name="Grigoriev I."/>
            <person name="Chang Y."/>
            <person name="Spatafora J."/>
            <person name="Kasson M.T."/>
        </authorList>
    </citation>
    <scope>NUCLEOTIDE SEQUENCE</scope>
    <source>
        <strain evidence="11">NRRL A-21654</strain>
    </source>
</reference>
<dbReference type="GO" id="GO:0006397">
    <property type="term" value="P:mRNA processing"/>
    <property type="evidence" value="ECO:0007669"/>
    <property type="project" value="UniProtKB-KW"/>
</dbReference>
<evidence type="ECO:0000256" key="5">
    <source>
        <dbReference type="ARBA" id="ARBA00023242"/>
    </source>
</evidence>
<feature type="region of interest" description="Disordered" evidence="8">
    <location>
        <begin position="112"/>
        <end position="322"/>
    </location>
</feature>
<keyword evidence="3" id="KW-0677">Repeat</keyword>
<dbReference type="SUPFAM" id="SSF54928">
    <property type="entry name" value="RNA-binding domain, RBD"/>
    <property type="match status" value="1"/>
</dbReference>
<dbReference type="SUPFAM" id="SSF57756">
    <property type="entry name" value="Retrovirus zinc finger-like domains"/>
    <property type="match status" value="1"/>
</dbReference>
<evidence type="ECO:0000259" key="10">
    <source>
        <dbReference type="PROSITE" id="PS50158"/>
    </source>
</evidence>
<dbReference type="InterPro" id="IPR035979">
    <property type="entry name" value="RBD_domain_sf"/>
</dbReference>
<evidence type="ECO:0000256" key="2">
    <source>
        <dbReference type="ARBA" id="ARBA00022664"/>
    </source>
</evidence>
<dbReference type="PANTHER" id="PTHR23003">
    <property type="entry name" value="RNA RECOGNITION MOTIF RRM DOMAIN CONTAINING PROTEIN"/>
    <property type="match status" value="1"/>
</dbReference>
<sequence length="322" mass="36699">MASTVYVGNIPSQAHPDDLKRMFNKYGRVVMVETKLGYAFVDMEDRRSCDEVIHRLNGISYMGNTLRVELAHSETDRRYGGPTSAKDTCYKCGGVGHFARNCPSGLVDAPRFAPPLPPPRRAEYRDDRPIKTSRDRYVPGYRGAPPAPLPPPPPPPAGPAALVADRGYRSVYDRPEPAGYSERYRQPVDRFARPMDYPPRDYERPRHYPPMDRYAAPANGRGPAPERIGYREREPAYQAPLPRDSRLSRSAERDYRGRVPPPRYRESPERFDTRAPRPAPRRSLSPRYRSSRPPPPDVPHGRRRSRSPPVRARGPRTPSPRR</sequence>
<evidence type="ECO:0000256" key="7">
    <source>
        <dbReference type="PROSITE-ProRule" id="PRU00176"/>
    </source>
</evidence>
<keyword evidence="2" id="KW-0507">mRNA processing</keyword>
<keyword evidence="6" id="KW-0862">Zinc</keyword>
<evidence type="ECO:0000256" key="1">
    <source>
        <dbReference type="ARBA" id="ARBA00004123"/>
    </source>
</evidence>